<protein>
    <submittedName>
        <fullName evidence="1">Uncharacterized protein</fullName>
    </submittedName>
</protein>
<gene>
    <name evidence="1" type="ORF">NCTC13184_00347</name>
</gene>
<evidence type="ECO:0000313" key="2">
    <source>
        <dbReference type="Proteomes" id="UP000255082"/>
    </source>
</evidence>
<evidence type="ECO:0000313" key="1">
    <source>
        <dbReference type="EMBL" id="SUA41019.1"/>
    </source>
</evidence>
<proteinExistence type="predicted"/>
<dbReference type="Proteomes" id="UP000255082">
    <property type="component" value="Unassembled WGS sequence"/>
</dbReference>
<dbReference type="EMBL" id="UGRU01000001">
    <property type="protein sequence ID" value="SUA41019.1"/>
    <property type="molecule type" value="Genomic_DNA"/>
</dbReference>
<organism evidence="1 2">
    <name type="scientific">Nocardia africana</name>
    <dbReference type="NCBI Taxonomy" id="134964"/>
    <lineage>
        <taxon>Bacteria</taxon>
        <taxon>Bacillati</taxon>
        <taxon>Actinomycetota</taxon>
        <taxon>Actinomycetes</taxon>
        <taxon>Mycobacteriales</taxon>
        <taxon>Nocardiaceae</taxon>
        <taxon>Nocardia</taxon>
    </lineage>
</organism>
<accession>A0A378WII4</accession>
<sequence>MPGVPGLAVQVTEVNWFLSFFSVFAVQPGTGSVRAADSCGSATVSLVVEAVADSVGTRKVMTA</sequence>
<dbReference type="AlphaFoldDB" id="A0A378WII4"/>
<reference evidence="1 2" key="1">
    <citation type="submission" date="2018-06" db="EMBL/GenBank/DDBJ databases">
        <authorList>
            <consortium name="Pathogen Informatics"/>
            <person name="Doyle S."/>
        </authorList>
    </citation>
    <scope>NUCLEOTIDE SEQUENCE [LARGE SCALE GENOMIC DNA]</scope>
    <source>
        <strain evidence="1 2">NCTC13184</strain>
    </source>
</reference>
<name>A0A378WII4_9NOCA</name>